<comment type="caution">
    <text evidence="3">The sequence shown here is derived from an EMBL/GenBank/DDBJ whole genome shotgun (WGS) entry which is preliminary data.</text>
</comment>
<proteinExistence type="predicted"/>
<dbReference type="Gene3D" id="3.40.50.1820">
    <property type="entry name" value="alpha/beta hydrolase"/>
    <property type="match status" value="1"/>
</dbReference>
<dbReference type="Proteomes" id="UP000324611">
    <property type="component" value="Unassembled WGS sequence"/>
</dbReference>
<evidence type="ECO:0000313" key="3">
    <source>
        <dbReference type="EMBL" id="KAA2242968.1"/>
    </source>
</evidence>
<dbReference type="GO" id="GO:0016787">
    <property type="term" value="F:hydrolase activity"/>
    <property type="evidence" value="ECO:0007669"/>
    <property type="project" value="UniProtKB-KW"/>
</dbReference>
<dbReference type="GO" id="GO:0016020">
    <property type="term" value="C:membrane"/>
    <property type="evidence" value="ECO:0007669"/>
    <property type="project" value="TreeGrafter"/>
</dbReference>
<dbReference type="EMBL" id="VUOC01000002">
    <property type="protein sequence ID" value="KAA2242968.1"/>
    <property type="molecule type" value="Genomic_DNA"/>
</dbReference>
<evidence type="ECO:0000259" key="2">
    <source>
        <dbReference type="Pfam" id="PF00561"/>
    </source>
</evidence>
<dbReference type="PRINTS" id="PR00111">
    <property type="entry name" value="ABHYDROLASE"/>
</dbReference>
<feature type="chain" id="PRO_5023143580" evidence="1">
    <location>
        <begin position="26"/>
        <end position="295"/>
    </location>
</feature>
<dbReference type="InterPro" id="IPR029058">
    <property type="entry name" value="AB_hydrolase_fold"/>
</dbReference>
<organism evidence="3 4">
    <name type="scientific">Chitinophaga agrisoli</name>
    <dbReference type="NCBI Taxonomy" id="2607653"/>
    <lineage>
        <taxon>Bacteria</taxon>
        <taxon>Pseudomonadati</taxon>
        <taxon>Bacteroidota</taxon>
        <taxon>Chitinophagia</taxon>
        <taxon>Chitinophagales</taxon>
        <taxon>Chitinophagaceae</taxon>
        <taxon>Chitinophaga</taxon>
    </lineage>
</organism>
<gene>
    <name evidence="3" type="ORF">F0L74_10630</name>
</gene>
<reference evidence="3 4" key="1">
    <citation type="submission" date="2019-09" db="EMBL/GenBank/DDBJ databases">
        <title>Chitinophaga ginsengihumi sp. nov., isolated from soil of ginseng rhizosphere.</title>
        <authorList>
            <person name="Lee J."/>
        </authorList>
    </citation>
    <scope>NUCLEOTIDE SEQUENCE [LARGE SCALE GENOMIC DNA]</scope>
    <source>
        <strain evidence="3 4">BN140078</strain>
    </source>
</reference>
<feature type="domain" description="AB hydrolase-1" evidence="2">
    <location>
        <begin position="56"/>
        <end position="190"/>
    </location>
</feature>
<dbReference type="Pfam" id="PF00561">
    <property type="entry name" value="Abhydrolase_1"/>
    <property type="match status" value="1"/>
</dbReference>
<dbReference type="RefSeq" id="WP_149837844.1">
    <property type="nucleotide sequence ID" value="NZ_VUOC01000002.1"/>
</dbReference>
<keyword evidence="1" id="KW-0732">Signal</keyword>
<sequence>MNRPANFYVLSLLLLILFACNNPGAKTPATPAAEPVKIDNQGVNIDYTDSRTGDTTLLFLHGWGINQTYWSNQVTAFTPRYRVVTLDLPGFGKSGQNRQSWTIEDYGKDVTAVLTKLDLRNVILIGHSMSGAIIVETALNNPTRVIGLIGVDNFKNIAYVETPADKGEADKFYNAARAHYKAVVTEYGNQALFAPSTDSLIRQRVIADISNSDSVIAMEALEKGDRYPLHEKVKDLKKTIYMINSDVTPTDTAAFRKDSIRYYLLNIGATGHYPMVEKPAEFNTLLQHAIDRIGQ</sequence>
<keyword evidence="3" id="KW-0378">Hydrolase</keyword>
<dbReference type="InterPro" id="IPR000073">
    <property type="entry name" value="AB_hydrolase_1"/>
</dbReference>
<evidence type="ECO:0000313" key="4">
    <source>
        <dbReference type="Proteomes" id="UP000324611"/>
    </source>
</evidence>
<reference evidence="3 4" key="2">
    <citation type="submission" date="2019-09" db="EMBL/GenBank/DDBJ databases">
        <authorList>
            <person name="Jin C."/>
        </authorList>
    </citation>
    <scope>NUCLEOTIDE SEQUENCE [LARGE SCALE GENOMIC DNA]</scope>
    <source>
        <strain evidence="3 4">BN140078</strain>
    </source>
</reference>
<evidence type="ECO:0000256" key="1">
    <source>
        <dbReference type="SAM" id="SignalP"/>
    </source>
</evidence>
<dbReference type="AlphaFoldDB" id="A0A5B2VWI9"/>
<dbReference type="PROSITE" id="PS51257">
    <property type="entry name" value="PROKAR_LIPOPROTEIN"/>
    <property type="match status" value="1"/>
</dbReference>
<protein>
    <submittedName>
        <fullName evidence="3">Alpha/beta hydrolase</fullName>
    </submittedName>
</protein>
<dbReference type="PANTHER" id="PTHR43798:SF33">
    <property type="entry name" value="HYDROLASE, PUTATIVE (AFU_ORTHOLOGUE AFUA_2G14860)-RELATED"/>
    <property type="match status" value="1"/>
</dbReference>
<accession>A0A5B2VWI9</accession>
<feature type="signal peptide" evidence="1">
    <location>
        <begin position="1"/>
        <end position="25"/>
    </location>
</feature>
<name>A0A5B2VWI9_9BACT</name>
<dbReference type="InterPro" id="IPR050266">
    <property type="entry name" value="AB_hydrolase_sf"/>
</dbReference>
<dbReference type="PANTHER" id="PTHR43798">
    <property type="entry name" value="MONOACYLGLYCEROL LIPASE"/>
    <property type="match status" value="1"/>
</dbReference>
<keyword evidence="4" id="KW-1185">Reference proteome</keyword>
<dbReference type="SUPFAM" id="SSF53474">
    <property type="entry name" value="alpha/beta-Hydrolases"/>
    <property type="match status" value="1"/>
</dbReference>